<dbReference type="PRINTS" id="PR00109">
    <property type="entry name" value="TYRKINASE"/>
</dbReference>
<keyword evidence="2 4" id="KW-0547">Nucleotide-binding</keyword>
<evidence type="ECO:0000256" key="5">
    <source>
        <dbReference type="RuleBase" id="RU000304"/>
    </source>
</evidence>
<dbReference type="PROSITE" id="PS00108">
    <property type="entry name" value="PROTEIN_KINASE_ST"/>
    <property type="match status" value="1"/>
</dbReference>
<feature type="domain" description="Protein kinase" evidence="6">
    <location>
        <begin position="12"/>
        <end position="223"/>
    </location>
</feature>
<evidence type="ECO:0000256" key="3">
    <source>
        <dbReference type="ARBA" id="ARBA00022840"/>
    </source>
</evidence>
<protein>
    <submittedName>
        <fullName evidence="7">Putative mitogen-activated protein kinase kinase 1</fullName>
    </submittedName>
</protein>
<dbReference type="PANTHER" id="PTHR24348:SF68">
    <property type="entry name" value="SERINE_THREONINE-PROTEIN KINASE ATG1C"/>
    <property type="match status" value="1"/>
</dbReference>
<dbReference type="GO" id="GO:0005524">
    <property type="term" value="F:ATP binding"/>
    <property type="evidence" value="ECO:0007669"/>
    <property type="project" value="UniProtKB-UniRule"/>
</dbReference>
<dbReference type="AlphaFoldDB" id="A0A5J4V6Q6"/>
<dbReference type="SUPFAM" id="SSF56112">
    <property type="entry name" value="Protein kinase-like (PK-like)"/>
    <property type="match status" value="1"/>
</dbReference>
<dbReference type="Proteomes" id="UP000324800">
    <property type="component" value="Unassembled WGS sequence"/>
</dbReference>
<dbReference type="InterPro" id="IPR000719">
    <property type="entry name" value="Prot_kinase_dom"/>
</dbReference>
<dbReference type="GO" id="GO:0004674">
    <property type="term" value="F:protein serine/threonine kinase activity"/>
    <property type="evidence" value="ECO:0007669"/>
    <property type="project" value="UniProtKB-KW"/>
</dbReference>
<organism evidence="7 8">
    <name type="scientific">Streblomastix strix</name>
    <dbReference type="NCBI Taxonomy" id="222440"/>
    <lineage>
        <taxon>Eukaryota</taxon>
        <taxon>Metamonada</taxon>
        <taxon>Preaxostyla</taxon>
        <taxon>Oxymonadida</taxon>
        <taxon>Streblomastigidae</taxon>
        <taxon>Streblomastix</taxon>
    </lineage>
</organism>
<name>A0A5J4V6Q6_9EUKA</name>
<sequence length="223" mass="25248">MEESELLRSEGFQVFKTVGRGSFGQVFLVQRPDVGIVAAKVIQNENFEENEWNISQILINDPVQTCPFIVRNIIGWKFDIFTVILMDFANKGTLQDFIKVNIDFPLHIIRVIMKQILQGLSYIHSKGIVHRDIKGGNILLHSPLGSGRIILKLADFSEVKFLKQSLHQTLMTKRGTLAFMAPELLIGSQIGDSKVDMWSVGILLNQIVTHSFPFDPTNENDIR</sequence>
<comment type="caution">
    <text evidence="7">The sequence shown here is derived from an EMBL/GenBank/DDBJ whole genome shotgun (WGS) entry which is preliminary data.</text>
</comment>
<dbReference type="InterPro" id="IPR045269">
    <property type="entry name" value="Atg1-like"/>
</dbReference>
<dbReference type="Gene3D" id="1.10.510.10">
    <property type="entry name" value="Transferase(Phosphotransferase) domain 1"/>
    <property type="match status" value="1"/>
</dbReference>
<feature type="binding site" evidence="4">
    <location>
        <position position="40"/>
    </location>
    <ligand>
        <name>ATP</name>
        <dbReference type="ChEBI" id="CHEBI:30616"/>
    </ligand>
</feature>
<accession>A0A5J4V6Q6</accession>
<dbReference type="GO" id="GO:0010506">
    <property type="term" value="P:regulation of autophagy"/>
    <property type="evidence" value="ECO:0007669"/>
    <property type="project" value="InterPro"/>
</dbReference>
<keyword evidence="7" id="KW-0808">Transferase</keyword>
<feature type="non-terminal residue" evidence="7">
    <location>
        <position position="223"/>
    </location>
</feature>
<dbReference type="InterPro" id="IPR011009">
    <property type="entry name" value="Kinase-like_dom_sf"/>
</dbReference>
<evidence type="ECO:0000259" key="6">
    <source>
        <dbReference type="PROSITE" id="PS50011"/>
    </source>
</evidence>
<evidence type="ECO:0000256" key="1">
    <source>
        <dbReference type="ARBA" id="ARBA00022527"/>
    </source>
</evidence>
<dbReference type="CDD" id="cd00180">
    <property type="entry name" value="PKc"/>
    <property type="match status" value="1"/>
</dbReference>
<proteinExistence type="inferred from homology"/>
<keyword evidence="3 4" id="KW-0067">ATP-binding</keyword>
<evidence type="ECO:0000256" key="2">
    <source>
        <dbReference type="ARBA" id="ARBA00022741"/>
    </source>
</evidence>
<dbReference type="InterPro" id="IPR008271">
    <property type="entry name" value="Ser/Thr_kinase_AS"/>
</dbReference>
<dbReference type="Pfam" id="PF00069">
    <property type="entry name" value="Pkinase"/>
    <property type="match status" value="1"/>
</dbReference>
<dbReference type="SMART" id="SM00220">
    <property type="entry name" value="S_TKc"/>
    <property type="match status" value="1"/>
</dbReference>
<keyword evidence="1 5" id="KW-0723">Serine/threonine-protein kinase</keyword>
<dbReference type="InterPro" id="IPR001245">
    <property type="entry name" value="Ser-Thr/Tyr_kinase_cat_dom"/>
</dbReference>
<dbReference type="PANTHER" id="PTHR24348">
    <property type="entry name" value="SERINE/THREONINE-PROTEIN KINASE UNC-51-RELATED"/>
    <property type="match status" value="1"/>
</dbReference>
<comment type="similarity">
    <text evidence="5">Belongs to the protein kinase superfamily.</text>
</comment>
<dbReference type="PROSITE" id="PS50011">
    <property type="entry name" value="PROTEIN_KINASE_DOM"/>
    <property type="match status" value="1"/>
</dbReference>
<reference evidence="7 8" key="1">
    <citation type="submission" date="2019-03" db="EMBL/GenBank/DDBJ databases">
        <title>Single cell metagenomics reveals metabolic interactions within the superorganism composed of flagellate Streblomastix strix and complex community of Bacteroidetes bacteria on its surface.</title>
        <authorList>
            <person name="Treitli S.C."/>
            <person name="Kolisko M."/>
            <person name="Husnik F."/>
            <person name="Keeling P."/>
            <person name="Hampl V."/>
        </authorList>
    </citation>
    <scope>NUCLEOTIDE SEQUENCE [LARGE SCALE GENOMIC DNA]</scope>
    <source>
        <strain evidence="7">ST1C</strain>
    </source>
</reference>
<evidence type="ECO:0000313" key="7">
    <source>
        <dbReference type="EMBL" id="KAA6378050.1"/>
    </source>
</evidence>
<evidence type="ECO:0000256" key="4">
    <source>
        <dbReference type="PROSITE-ProRule" id="PRU10141"/>
    </source>
</evidence>
<dbReference type="GO" id="GO:0005737">
    <property type="term" value="C:cytoplasm"/>
    <property type="evidence" value="ECO:0007669"/>
    <property type="project" value="TreeGrafter"/>
</dbReference>
<dbReference type="InterPro" id="IPR017441">
    <property type="entry name" value="Protein_kinase_ATP_BS"/>
</dbReference>
<gene>
    <name evidence="7" type="ORF">EZS28_026422</name>
</gene>
<dbReference type="EMBL" id="SNRW01009406">
    <property type="protein sequence ID" value="KAA6378050.1"/>
    <property type="molecule type" value="Genomic_DNA"/>
</dbReference>
<evidence type="ECO:0000313" key="8">
    <source>
        <dbReference type="Proteomes" id="UP000324800"/>
    </source>
</evidence>
<keyword evidence="7" id="KW-0418">Kinase</keyword>
<dbReference type="OrthoDB" id="541276at2759"/>
<dbReference type="PROSITE" id="PS00107">
    <property type="entry name" value="PROTEIN_KINASE_ATP"/>
    <property type="match status" value="1"/>
</dbReference>